<dbReference type="EMBL" id="SLUI01000005">
    <property type="protein sequence ID" value="TCL37856.1"/>
    <property type="molecule type" value="Genomic_DNA"/>
</dbReference>
<proteinExistence type="predicted"/>
<name>A0A4R1Q128_9FIRM</name>
<sequence length="58" mass="6493">MPTYRVLINQRATGDYVTSASKEDAYFDVASSMALTYQDSVQFEEVNTPAHSMADQQL</sequence>
<keyword evidence="2" id="KW-1185">Reference proteome</keyword>
<dbReference type="AlphaFoldDB" id="A0A4R1Q128"/>
<accession>A0A4R1Q128</accession>
<organism evidence="1 2">
    <name type="scientific">Anaerospora hongkongensis</name>
    <dbReference type="NCBI Taxonomy" id="244830"/>
    <lineage>
        <taxon>Bacteria</taxon>
        <taxon>Bacillati</taxon>
        <taxon>Bacillota</taxon>
        <taxon>Negativicutes</taxon>
        <taxon>Selenomonadales</taxon>
        <taxon>Sporomusaceae</taxon>
        <taxon>Anaerospora</taxon>
    </lineage>
</organism>
<reference evidence="1 2" key="1">
    <citation type="submission" date="2019-03" db="EMBL/GenBank/DDBJ databases">
        <title>Genomic Encyclopedia of Type Strains, Phase IV (KMG-IV): sequencing the most valuable type-strain genomes for metagenomic binning, comparative biology and taxonomic classification.</title>
        <authorList>
            <person name="Goeker M."/>
        </authorList>
    </citation>
    <scope>NUCLEOTIDE SEQUENCE [LARGE SCALE GENOMIC DNA]</scope>
    <source>
        <strain evidence="1 2">DSM 15969</strain>
    </source>
</reference>
<dbReference type="RefSeq" id="WP_165898849.1">
    <property type="nucleotide sequence ID" value="NZ_DAMAKO010000003.1"/>
</dbReference>
<dbReference type="Proteomes" id="UP000295063">
    <property type="component" value="Unassembled WGS sequence"/>
</dbReference>
<protein>
    <submittedName>
        <fullName evidence="1">Uncharacterized protein</fullName>
    </submittedName>
</protein>
<gene>
    <name evidence="1" type="ORF">EV210_105297</name>
</gene>
<comment type="caution">
    <text evidence="1">The sequence shown here is derived from an EMBL/GenBank/DDBJ whole genome shotgun (WGS) entry which is preliminary data.</text>
</comment>
<evidence type="ECO:0000313" key="1">
    <source>
        <dbReference type="EMBL" id="TCL37856.1"/>
    </source>
</evidence>
<evidence type="ECO:0000313" key="2">
    <source>
        <dbReference type="Proteomes" id="UP000295063"/>
    </source>
</evidence>